<keyword evidence="19 21" id="KW-0472">Membrane</keyword>
<dbReference type="Gene3D" id="1.10.760.10">
    <property type="entry name" value="Cytochrome c-like domain"/>
    <property type="match status" value="2"/>
</dbReference>
<evidence type="ECO:0000256" key="12">
    <source>
        <dbReference type="ARBA" id="ARBA00022737"/>
    </source>
</evidence>
<comment type="subcellular location">
    <subcellularLocation>
        <location evidence="1 21">Cell inner membrane</location>
    </subcellularLocation>
</comment>
<evidence type="ECO:0000256" key="4">
    <source>
        <dbReference type="ARBA" id="ARBA00011203"/>
    </source>
</evidence>
<evidence type="ECO:0000256" key="18">
    <source>
        <dbReference type="ARBA" id="ARBA00023065"/>
    </source>
</evidence>
<evidence type="ECO:0000259" key="23">
    <source>
        <dbReference type="PROSITE" id="PS51007"/>
    </source>
</evidence>
<dbReference type="InterPro" id="IPR008168">
    <property type="entry name" value="Cyt_C_IC"/>
</dbReference>
<keyword evidence="12" id="KW-0677">Repeat</keyword>
<evidence type="ECO:0000256" key="17">
    <source>
        <dbReference type="ARBA" id="ARBA00023004"/>
    </source>
</evidence>
<evidence type="ECO:0000256" key="6">
    <source>
        <dbReference type="ARBA" id="ARBA00022475"/>
    </source>
</evidence>
<reference evidence="25" key="1">
    <citation type="journal article" date="2019" name="Int. J. Syst. Evol. Microbiol.">
        <title>The Global Catalogue of Microorganisms (GCM) 10K type strain sequencing project: providing services to taxonomists for standard genome sequencing and annotation.</title>
        <authorList>
            <consortium name="The Broad Institute Genomics Platform"/>
            <consortium name="The Broad Institute Genome Sequencing Center for Infectious Disease"/>
            <person name="Wu L."/>
            <person name="Ma J."/>
        </authorList>
    </citation>
    <scope>NUCLEOTIDE SEQUENCE [LARGE SCALE GENOMIC DNA]</scope>
    <source>
        <strain evidence="25">NBRC 112416</strain>
    </source>
</reference>
<evidence type="ECO:0000256" key="14">
    <source>
        <dbReference type="ARBA" id="ARBA00022982"/>
    </source>
</evidence>
<evidence type="ECO:0000256" key="8">
    <source>
        <dbReference type="ARBA" id="ARBA00022617"/>
    </source>
</evidence>
<keyword evidence="10 22" id="KW-0812">Transmembrane</keyword>
<keyword evidence="18 21" id="KW-0406">Ion transport</keyword>
<evidence type="ECO:0000256" key="15">
    <source>
        <dbReference type="ARBA" id="ARBA00022989"/>
    </source>
</evidence>
<keyword evidence="25" id="KW-1185">Reference proteome</keyword>
<dbReference type="RefSeq" id="WP_284341999.1">
    <property type="nucleotide sequence ID" value="NZ_BSNS01000020.1"/>
</dbReference>
<evidence type="ECO:0000256" key="16">
    <source>
        <dbReference type="ARBA" id="ARBA00023002"/>
    </source>
</evidence>
<dbReference type="Gene3D" id="6.10.280.130">
    <property type="match status" value="1"/>
</dbReference>
<dbReference type="EMBL" id="BSNS01000020">
    <property type="protein sequence ID" value="GLQ56607.1"/>
    <property type="molecule type" value="Genomic_DNA"/>
</dbReference>
<proteinExistence type="inferred from homology"/>
<keyword evidence="8 21" id="KW-0349">Heme</keyword>
<keyword evidence="9 21" id="KW-0679">Respiratory chain</keyword>
<evidence type="ECO:0000313" key="25">
    <source>
        <dbReference type="Proteomes" id="UP001156691"/>
    </source>
</evidence>
<comment type="pathway">
    <text evidence="2 21">Energy metabolism; oxidative phosphorylation.</text>
</comment>
<keyword evidence="14 21" id="KW-0249">Electron transport</keyword>
<evidence type="ECO:0000313" key="24">
    <source>
        <dbReference type="EMBL" id="GLQ56607.1"/>
    </source>
</evidence>
<dbReference type="PANTHER" id="PTHR33751">
    <property type="entry name" value="CBB3-TYPE CYTOCHROME C OXIDASE SUBUNIT FIXP"/>
    <property type="match status" value="1"/>
</dbReference>
<gene>
    <name evidence="24" type="primary">fixP1</name>
    <name evidence="24" type="ORF">GCM10010862_38660</name>
</gene>
<evidence type="ECO:0000256" key="2">
    <source>
        <dbReference type="ARBA" id="ARBA00004673"/>
    </source>
</evidence>
<organism evidence="24 25">
    <name type="scientific">Devosia nitrariae</name>
    <dbReference type="NCBI Taxonomy" id="2071872"/>
    <lineage>
        <taxon>Bacteria</taxon>
        <taxon>Pseudomonadati</taxon>
        <taxon>Pseudomonadota</taxon>
        <taxon>Alphaproteobacteria</taxon>
        <taxon>Hyphomicrobiales</taxon>
        <taxon>Devosiaceae</taxon>
        <taxon>Devosia</taxon>
    </lineage>
</organism>
<dbReference type="PIRSF" id="PIRSF000006">
    <property type="entry name" value="Cbb3-Cox_fixP"/>
    <property type="match status" value="1"/>
</dbReference>
<dbReference type="SUPFAM" id="SSF46626">
    <property type="entry name" value="Cytochrome c"/>
    <property type="match status" value="2"/>
</dbReference>
<dbReference type="Proteomes" id="UP001156691">
    <property type="component" value="Unassembled WGS sequence"/>
</dbReference>
<comment type="similarity">
    <text evidence="3 21">Belongs to the CcoP / FixP family.</text>
</comment>
<comment type="caution">
    <text evidence="24">The sequence shown here is derived from an EMBL/GenBank/DDBJ whole genome shotgun (WGS) entry which is preliminary data.</text>
</comment>
<keyword evidence="6 21" id="KW-1003">Cell membrane</keyword>
<evidence type="ECO:0000256" key="7">
    <source>
        <dbReference type="ARBA" id="ARBA00022519"/>
    </source>
</evidence>
<dbReference type="InterPro" id="IPR032858">
    <property type="entry name" value="CcoP_N"/>
</dbReference>
<dbReference type="InterPro" id="IPR036909">
    <property type="entry name" value="Cyt_c-like_dom_sf"/>
</dbReference>
<evidence type="ECO:0000256" key="5">
    <source>
        <dbReference type="ARBA" id="ARBA00022448"/>
    </source>
</evidence>
<comment type="subunit">
    <text evidence="4">Component of the cbb3-type cytochrome c oxidase at least composed of FixN, FixO, FixQ and FixP.</text>
</comment>
<dbReference type="Pfam" id="PF00034">
    <property type="entry name" value="Cytochrom_C"/>
    <property type="match status" value="1"/>
</dbReference>
<sequence>MELNERDKFTGHMTTGHEWNGIKELNSPVPRVVWLFLGVFATFGIIWTLLMPSWPGVSGYFRGLLGVDHRVAVEQTISEAAAEKAAWLDRIASEDFDAIGADGELMAVVRDTGKALFADNCAACHSAGGTGNAGYPSIAAAPMMWGEDPETIAETIRVGINSTHPETRYAQMLAFGRDGMLGRAEIDAVVAYVETLSDPAIAEAQPEPVATGERLFADNCAGCHGVDAKGMVETGAPDLTDPFWTYGGDRRSIRTSVYGGRQGVMPSWEARFSPAEIKLLALYVLDLREGRQ</sequence>
<evidence type="ECO:0000256" key="21">
    <source>
        <dbReference type="PIRNR" id="PIRNR000006"/>
    </source>
</evidence>
<evidence type="ECO:0000256" key="3">
    <source>
        <dbReference type="ARBA" id="ARBA00006113"/>
    </source>
</evidence>
<dbReference type="InterPro" id="IPR050597">
    <property type="entry name" value="Cytochrome_c_Oxidase_Subunit"/>
</dbReference>
<feature type="domain" description="Cytochrome c" evidence="23">
    <location>
        <begin position="108"/>
        <end position="197"/>
    </location>
</feature>
<protein>
    <recommendedName>
        <fullName evidence="21">Cbb3-type cytochrome c oxidase subunit</fullName>
    </recommendedName>
</protein>
<dbReference type="Pfam" id="PF14715">
    <property type="entry name" value="FixP_N"/>
    <property type="match status" value="1"/>
</dbReference>
<keyword evidence="15 22" id="KW-1133">Transmembrane helix</keyword>
<evidence type="ECO:0000256" key="1">
    <source>
        <dbReference type="ARBA" id="ARBA00004533"/>
    </source>
</evidence>
<keyword evidence="17 21" id="KW-0408">Iron</keyword>
<name>A0ABQ5W9F1_9HYPH</name>
<dbReference type="PANTHER" id="PTHR33751:SF1">
    <property type="entry name" value="CBB3-TYPE CYTOCHROME C OXIDASE SUBUNIT FIXP"/>
    <property type="match status" value="1"/>
</dbReference>
<keyword evidence="11 21" id="KW-0479">Metal-binding</keyword>
<comment type="function">
    <text evidence="20">C-type cytochrome. Part of the cbb3-type cytochrome c oxidase complex. FixP subunit is required for transferring electrons from donor cytochrome c via its heme groups to FixO subunit. From there, electrons are shuttled to the catalytic binuclear center of FixN subunit where oxygen reduction takes place. The complex also functions as a proton pump.</text>
</comment>
<evidence type="ECO:0000256" key="22">
    <source>
        <dbReference type="SAM" id="Phobius"/>
    </source>
</evidence>
<evidence type="ECO:0000256" key="9">
    <source>
        <dbReference type="ARBA" id="ARBA00022660"/>
    </source>
</evidence>
<dbReference type="InterPro" id="IPR009056">
    <property type="entry name" value="Cyt_c-like_dom"/>
</dbReference>
<keyword evidence="13 21" id="KW-0375">Hydrogen ion transport</keyword>
<keyword evidence="16 21" id="KW-0560">Oxidoreductase</keyword>
<evidence type="ECO:0000256" key="20">
    <source>
        <dbReference type="ARBA" id="ARBA00025525"/>
    </source>
</evidence>
<dbReference type="PROSITE" id="PS51007">
    <property type="entry name" value="CYTC"/>
    <property type="match status" value="2"/>
</dbReference>
<dbReference type="Pfam" id="PF13442">
    <property type="entry name" value="Cytochrome_CBB3"/>
    <property type="match status" value="1"/>
</dbReference>
<keyword evidence="7 21" id="KW-0997">Cell inner membrane</keyword>
<feature type="transmembrane region" description="Helical" evidence="22">
    <location>
        <begin position="32"/>
        <end position="50"/>
    </location>
</feature>
<dbReference type="InterPro" id="IPR004678">
    <property type="entry name" value="Cyt_c_oxidase_cbb3_su3"/>
</dbReference>
<keyword evidence="5 21" id="KW-0813">Transport</keyword>
<evidence type="ECO:0000256" key="19">
    <source>
        <dbReference type="ARBA" id="ARBA00023136"/>
    </source>
</evidence>
<dbReference type="NCBIfam" id="TIGR00782">
    <property type="entry name" value="ccoP"/>
    <property type="match status" value="1"/>
</dbReference>
<evidence type="ECO:0000256" key="11">
    <source>
        <dbReference type="ARBA" id="ARBA00022723"/>
    </source>
</evidence>
<comment type="cofactor">
    <cofactor evidence="21">
        <name>heme c</name>
        <dbReference type="ChEBI" id="CHEBI:61717"/>
    </cofactor>
    <text evidence="21">Binds 2 heme C groups per subunit.</text>
</comment>
<accession>A0ABQ5W9F1</accession>
<evidence type="ECO:0000256" key="13">
    <source>
        <dbReference type="ARBA" id="ARBA00022781"/>
    </source>
</evidence>
<feature type="domain" description="Cytochrome c" evidence="23">
    <location>
        <begin position="207"/>
        <end position="288"/>
    </location>
</feature>
<evidence type="ECO:0000256" key="10">
    <source>
        <dbReference type="ARBA" id="ARBA00022692"/>
    </source>
</evidence>
<dbReference type="PRINTS" id="PR00605">
    <property type="entry name" value="CYTCHROMECIC"/>
</dbReference>
<dbReference type="InterPro" id="IPR038414">
    <property type="entry name" value="CcoP_N_sf"/>
</dbReference>